<keyword evidence="1" id="KW-0732">Signal</keyword>
<dbReference type="GeneID" id="101892218"/>
<dbReference type="RefSeq" id="XP_019891436.1">
    <property type="nucleotide sequence ID" value="XM_020035877.2"/>
</dbReference>
<accession>A0A9J7ICG0</accession>
<keyword evidence="3" id="KW-0527">Neuropeptide</keyword>
<dbReference type="AlphaFoldDB" id="A0A9J7ICG0"/>
<keyword evidence="2" id="KW-1185">Reference proteome</keyword>
<feature type="signal peptide" evidence="1">
    <location>
        <begin position="1"/>
        <end position="32"/>
    </location>
</feature>
<dbReference type="OrthoDB" id="8181631at2759"/>
<name>A0A9J7ICG0_MUSDO</name>
<evidence type="ECO:0000313" key="2">
    <source>
        <dbReference type="Proteomes" id="UP001652621"/>
    </source>
</evidence>
<dbReference type="VEuPathDB" id="VectorBase:MDOMA2_015367"/>
<evidence type="ECO:0000256" key="1">
    <source>
        <dbReference type="SAM" id="SignalP"/>
    </source>
</evidence>
<gene>
    <name evidence="3" type="primary">LOC101892218</name>
</gene>
<dbReference type="Proteomes" id="UP001652621">
    <property type="component" value="Unplaced"/>
</dbReference>
<dbReference type="GO" id="GO:0007218">
    <property type="term" value="P:neuropeptide signaling pathway"/>
    <property type="evidence" value="ECO:0007669"/>
    <property type="project" value="UniProtKB-KW"/>
</dbReference>
<organism evidence="2 3">
    <name type="scientific">Musca domestica</name>
    <name type="common">House fly</name>
    <dbReference type="NCBI Taxonomy" id="7370"/>
    <lineage>
        <taxon>Eukaryota</taxon>
        <taxon>Metazoa</taxon>
        <taxon>Ecdysozoa</taxon>
        <taxon>Arthropoda</taxon>
        <taxon>Hexapoda</taxon>
        <taxon>Insecta</taxon>
        <taxon>Pterygota</taxon>
        <taxon>Neoptera</taxon>
        <taxon>Endopterygota</taxon>
        <taxon>Diptera</taxon>
        <taxon>Brachycera</taxon>
        <taxon>Muscomorpha</taxon>
        <taxon>Muscoidea</taxon>
        <taxon>Muscidae</taxon>
        <taxon>Musca</taxon>
    </lineage>
</organism>
<proteinExistence type="predicted"/>
<feature type="chain" id="PRO_5039909254" evidence="1">
    <location>
        <begin position="33"/>
        <end position="102"/>
    </location>
</feature>
<sequence length="102" mass="11507">MPTHNSSKMVSSVRQVLILVAVVALLTANVSANNSRPPRNNDISNMADAMKYLQDLDTYYGDRARVRFGKRMPLIQMLRNHFTNDGELMGHPLDMSNAEEPF</sequence>
<reference evidence="3" key="1">
    <citation type="submission" date="2025-08" db="UniProtKB">
        <authorList>
            <consortium name="RefSeq"/>
        </authorList>
    </citation>
    <scope>IDENTIFICATION</scope>
    <source>
        <strain evidence="3">Aabys</strain>
        <tissue evidence="3">Whole body</tissue>
    </source>
</reference>
<protein>
    <submittedName>
        <fullName evidence="3">Neuropeptide F isoform X1</fullName>
    </submittedName>
</protein>
<evidence type="ECO:0000313" key="3">
    <source>
        <dbReference type="RefSeq" id="XP_019891436.1"/>
    </source>
</evidence>